<dbReference type="EMBL" id="BMVC01000002">
    <property type="protein sequence ID" value="GHC84718.1"/>
    <property type="molecule type" value="Genomic_DNA"/>
</dbReference>
<keyword evidence="1 2" id="KW-0238">DNA-binding</keyword>
<dbReference type="GO" id="GO:0000976">
    <property type="term" value="F:transcription cis-regulatory region binding"/>
    <property type="evidence" value="ECO:0007669"/>
    <property type="project" value="TreeGrafter"/>
</dbReference>
<protein>
    <submittedName>
        <fullName evidence="5">TetR family transcriptional regulator</fullName>
    </submittedName>
</protein>
<feature type="domain" description="HTH tetR-type" evidence="4">
    <location>
        <begin position="60"/>
        <end position="120"/>
    </location>
</feature>
<dbReference type="InterPro" id="IPR050109">
    <property type="entry name" value="HTH-type_TetR-like_transc_reg"/>
</dbReference>
<dbReference type="SUPFAM" id="SSF46689">
    <property type="entry name" value="Homeodomain-like"/>
    <property type="match status" value="1"/>
</dbReference>
<feature type="DNA-binding region" description="H-T-H motif" evidence="2">
    <location>
        <begin position="83"/>
        <end position="102"/>
    </location>
</feature>
<evidence type="ECO:0000313" key="5">
    <source>
        <dbReference type="EMBL" id="GHC84718.1"/>
    </source>
</evidence>
<evidence type="ECO:0000313" key="6">
    <source>
        <dbReference type="Proteomes" id="UP000638353"/>
    </source>
</evidence>
<reference evidence="5" key="2">
    <citation type="submission" date="2020-09" db="EMBL/GenBank/DDBJ databases">
        <authorList>
            <person name="Sun Q."/>
            <person name="Ohkuma M."/>
        </authorList>
    </citation>
    <scope>NUCLEOTIDE SEQUENCE</scope>
    <source>
        <strain evidence="5">JCM 4637</strain>
    </source>
</reference>
<reference evidence="5" key="1">
    <citation type="journal article" date="2014" name="Int. J. Syst. Evol. Microbiol.">
        <title>Complete genome sequence of Corynebacterium casei LMG S-19264T (=DSM 44701T), isolated from a smear-ripened cheese.</title>
        <authorList>
            <consortium name="US DOE Joint Genome Institute (JGI-PGF)"/>
            <person name="Walter F."/>
            <person name="Albersmeier A."/>
            <person name="Kalinowski J."/>
            <person name="Ruckert C."/>
        </authorList>
    </citation>
    <scope>NUCLEOTIDE SEQUENCE</scope>
    <source>
        <strain evidence="5">JCM 4637</strain>
    </source>
</reference>
<accession>A0A919C8L0</accession>
<dbReference type="InterPro" id="IPR001647">
    <property type="entry name" value="HTH_TetR"/>
</dbReference>
<feature type="region of interest" description="Disordered" evidence="3">
    <location>
        <begin position="1"/>
        <end position="60"/>
    </location>
</feature>
<evidence type="ECO:0000256" key="3">
    <source>
        <dbReference type="SAM" id="MobiDB-lite"/>
    </source>
</evidence>
<dbReference type="PROSITE" id="PS50977">
    <property type="entry name" value="HTH_TETR_2"/>
    <property type="match status" value="1"/>
</dbReference>
<dbReference type="AlphaFoldDB" id="A0A919C8L0"/>
<evidence type="ECO:0000256" key="1">
    <source>
        <dbReference type="ARBA" id="ARBA00023125"/>
    </source>
</evidence>
<evidence type="ECO:0000259" key="4">
    <source>
        <dbReference type="PROSITE" id="PS50977"/>
    </source>
</evidence>
<dbReference type="PANTHER" id="PTHR30055:SF209">
    <property type="entry name" value="POSSIBLE TRANSCRIPTIONAL REGULATORY PROTEIN (PROBABLY TETR-FAMILY)"/>
    <property type="match status" value="1"/>
</dbReference>
<sequence length="246" mass="25720">MSGSGTLPAMSEPESAPAAQPSAAPPSAPGAPGGPVVPPLPGRSVLPLAEGPPPERADAARNRRRILDAAARIVAEKGPAALTMNAVAHASGIGVGTVYRRFGDVQKLLYALLDDREQQFQEAFMTGPPPLGPDALPAPPTPPEVRLRAFLHALADRTAEHEEMLVAADKASPQGRYHTAAYLTLHTHAAMLVGQIRPQANAALVAHLLLATLSPSVVQHLHESRGATSDQIKEGLDELLALHLTD</sequence>
<dbReference type="PRINTS" id="PR00455">
    <property type="entry name" value="HTHTETR"/>
</dbReference>
<gene>
    <name evidence="5" type="ORF">GCM10010334_14910</name>
</gene>
<dbReference type="GO" id="GO:0003700">
    <property type="term" value="F:DNA-binding transcription factor activity"/>
    <property type="evidence" value="ECO:0007669"/>
    <property type="project" value="TreeGrafter"/>
</dbReference>
<feature type="compositionally biased region" description="Low complexity" evidence="3">
    <location>
        <begin position="7"/>
        <end position="22"/>
    </location>
</feature>
<dbReference type="Gene3D" id="1.10.357.10">
    <property type="entry name" value="Tetracycline Repressor, domain 2"/>
    <property type="match status" value="1"/>
</dbReference>
<proteinExistence type="predicted"/>
<organism evidence="5 6">
    <name type="scientific">Streptomyces finlayi</name>
    <dbReference type="NCBI Taxonomy" id="67296"/>
    <lineage>
        <taxon>Bacteria</taxon>
        <taxon>Bacillati</taxon>
        <taxon>Actinomycetota</taxon>
        <taxon>Actinomycetes</taxon>
        <taxon>Kitasatosporales</taxon>
        <taxon>Streptomycetaceae</taxon>
        <taxon>Streptomyces</taxon>
    </lineage>
</organism>
<evidence type="ECO:0000256" key="2">
    <source>
        <dbReference type="PROSITE-ProRule" id="PRU00335"/>
    </source>
</evidence>
<dbReference type="Pfam" id="PF00440">
    <property type="entry name" value="TetR_N"/>
    <property type="match status" value="1"/>
</dbReference>
<comment type="caution">
    <text evidence="5">The sequence shown here is derived from an EMBL/GenBank/DDBJ whole genome shotgun (WGS) entry which is preliminary data.</text>
</comment>
<dbReference type="Proteomes" id="UP000638353">
    <property type="component" value="Unassembled WGS sequence"/>
</dbReference>
<dbReference type="PANTHER" id="PTHR30055">
    <property type="entry name" value="HTH-TYPE TRANSCRIPTIONAL REGULATOR RUTR"/>
    <property type="match status" value="1"/>
</dbReference>
<name>A0A919C8L0_9ACTN</name>
<dbReference type="InterPro" id="IPR009057">
    <property type="entry name" value="Homeodomain-like_sf"/>
</dbReference>